<evidence type="ECO:0000256" key="6">
    <source>
        <dbReference type="SAM" id="MobiDB-lite"/>
    </source>
</evidence>
<dbReference type="SMART" id="SM00220">
    <property type="entry name" value="S_TKc"/>
    <property type="match status" value="1"/>
</dbReference>
<dbReference type="InterPro" id="IPR011043">
    <property type="entry name" value="Gal_Oxase/kelch_b-propeller"/>
</dbReference>
<evidence type="ECO:0000259" key="7">
    <source>
        <dbReference type="PROSITE" id="PS50011"/>
    </source>
</evidence>
<evidence type="ECO:0000256" key="2">
    <source>
        <dbReference type="ARBA" id="ARBA00022737"/>
    </source>
</evidence>
<keyword evidence="2" id="KW-0677">Repeat</keyword>
<name>A0A6F9D7J0_9ASCI</name>
<keyword evidence="8" id="KW-0808">Transferase</keyword>
<dbReference type="InterPro" id="IPR011009">
    <property type="entry name" value="Kinase-like_dom_sf"/>
</dbReference>
<dbReference type="Gene3D" id="1.10.510.10">
    <property type="entry name" value="Transferase(Phosphotransferase) domain 1"/>
    <property type="match status" value="1"/>
</dbReference>
<dbReference type="PROSITE" id="PS00108">
    <property type="entry name" value="PROTEIN_KINASE_ST"/>
    <property type="match status" value="1"/>
</dbReference>
<keyword evidence="4 5" id="KW-0067">ATP-binding</keyword>
<dbReference type="Pfam" id="PF00069">
    <property type="entry name" value="Pkinase"/>
    <property type="match status" value="1"/>
</dbReference>
<dbReference type="PANTHER" id="PTHR24412:SF489">
    <property type="entry name" value="RING FINGER DOMAIN AND KELCH REPEAT-CONTAINING PROTEIN DDB_G0271372"/>
    <property type="match status" value="1"/>
</dbReference>
<dbReference type="Pfam" id="PF24681">
    <property type="entry name" value="Kelch_KLHDC2_KLHL20_DRC7"/>
    <property type="match status" value="1"/>
</dbReference>
<dbReference type="InterPro" id="IPR008271">
    <property type="entry name" value="Ser/Thr_kinase_AS"/>
</dbReference>
<dbReference type="InterPro" id="IPR006652">
    <property type="entry name" value="Kelch_1"/>
</dbReference>
<dbReference type="AlphaFoldDB" id="A0A6F9D7J0"/>
<reference evidence="8" key="1">
    <citation type="submission" date="2020-04" db="EMBL/GenBank/DDBJ databases">
        <authorList>
            <person name="Neveu A P."/>
        </authorList>
    </citation>
    <scope>NUCLEOTIDE SEQUENCE</scope>
    <source>
        <tissue evidence="8">Whole embryo</tissue>
    </source>
</reference>
<keyword evidence="1" id="KW-0880">Kelch repeat</keyword>
<evidence type="ECO:0000256" key="3">
    <source>
        <dbReference type="ARBA" id="ARBA00022741"/>
    </source>
</evidence>
<dbReference type="SUPFAM" id="SSF56112">
    <property type="entry name" value="Protein kinase-like (PK-like)"/>
    <property type="match status" value="1"/>
</dbReference>
<evidence type="ECO:0000256" key="4">
    <source>
        <dbReference type="ARBA" id="ARBA00022840"/>
    </source>
</evidence>
<gene>
    <name evidence="8" type="primary">Camk2n2</name>
</gene>
<dbReference type="GO" id="GO:0004672">
    <property type="term" value="F:protein kinase activity"/>
    <property type="evidence" value="ECO:0007669"/>
    <property type="project" value="InterPro"/>
</dbReference>
<feature type="region of interest" description="Disordered" evidence="6">
    <location>
        <begin position="497"/>
        <end position="541"/>
    </location>
</feature>
<accession>A0A6F9D7J0</accession>
<sequence length="887" mass="97877">MQDRKLVKKLEEYSAGHISCDALNSVIGQGGFGTVLLGKHSRVGHVAIKCFNVAGGEHEQVMVEQTIRHEYDMLIQSSHENIVYVYGFTKWTASMGIVMQYYEGGNMSSLLLNPTIKIGRSLSLRLATEIATGVAFIHNCGSQKRMLHGDLKPENILLTADLHCKIGDFGCAKTANYTGSATPTQEVPEKQFLTMYYAAPEKLLHNAAPKKEQDTYSCGFIYHMILFSVVPYSISYHLQDFLPLLANGMRPNCDAIQDLKDSCSTNDKAIVEKLEKVMRECWEQDAVDRPDMLNVRDELQQHLATQDPVVISQQVTDAVSNMRIRHPSNIYTPTVPLHQFSTRTWKFPYPQNEVTADPSNITQPESTVMQTDEDQLNATQPKCINADAPITEASASESNLTKSQSIEIQAPIVEASGSSLNLTQSSSVEIMASITEASTTQLNLTQPKSVEIKGPVTEASPSELNLTQGRSIELLAPPNEENNSRLNLTQPIQEETAVESHVPQLNRSRKARTVDRGKTVRRRKPGGKHAASVSEYRETTDNRHKVLQPTISAPLLGSQQRGESMSTPMKIVQAFSQSSKSTGSTKRNFLHSFVHNWRTKLSVPRLSETPGFLVIGGEGSLRDFVRFDISTNLCRPLQVLPSERCCAASVKVGVKVYTVGGAPDVWHNYHKSGEMIDMTDQQGWITLPDMTEARGYHAAAVVADHIYVTGGYNGTSLSSCEKFSIHNQKWTRIKDMINARDEHGTVAHNGLLYCIGGSNGCRLSPCECLDVKLEKWTEIAPLNEPRHSLACVVLDGFIYAIGGCGDNGHLSSVERYCPKANKWETVASLCVARSRPCACVVQDKIFVIGGYNGGMLKSVEVYDQTENHWAVSFETDKPYGGSTVVAV</sequence>
<dbReference type="Gene3D" id="2.120.10.80">
    <property type="entry name" value="Kelch-type beta propeller"/>
    <property type="match status" value="1"/>
</dbReference>
<dbReference type="PANTHER" id="PTHR24412">
    <property type="entry name" value="KELCH PROTEIN"/>
    <property type="match status" value="1"/>
</dbReference>
<evidence type="ECO:0000256" key="5">
    <source>
        <dbReference type="PROSITE-ProRule" id="PRU10141"/>
    </source>
</evidence>
<dbReference type="SUPFAM" id="SSF50965">
    <property type="entry name" value="Galactose oxidase, central domain"/>
    <property type="match status" value="1"/>
</dbReference>
<protein>
    <submittedName>
        <fullName evidence="8">Calcium/calmodulin-dependent protein kinase II-like</fullName>
    </submittedName>
</protein>
<feature type="binding site" evidence="5">
    <location>
        <position position="49"/>
    </location>
    <ligand>
        <name>ATP</name>
        <dbReference type="ChEBI" id="CHEBI:30616"/>
    </ligand>
</feature>
<dbReference type="PROSITE" id="PS00107">
    <property type="entry name" value="PROTEIN_KINASE_ATP"/>
    <property type="match status" value="1"/>
</dbReference>
<keyword evidence="8" id="KW-0418">Kinase</keyword>
<organism evidence="8">
    <name type="scientific">Phallusia mammillata</name>
    <dbReference type="NCBI Taxonomy" id="59560"/>
    <lineage>
        <taxon>Eukaryota</taxon>
        <taxon>Metazoa</taxon>
        <taxon>Chordata</taxon>
        <taxon>Tunicata</taxon>
        <taxon>Ascidiacea</taxon>
        <taxon>Phlebobranchia</taxon>
        <taxon>Ascidiidae</taxon>
        <taxon>Phallusia</taxon>
    </lineage>
</organism>
<dbReference type="Pfam" id="PF01344">
    <property type="entry name" value="Kelch_1"/>
    <property type="match status" value="1"/>
</dbReference>
<proteinExistence type="evidence at transcript level"/>
<dbReference type="InterPro" id="IPR000719">
    <property type="entry name" value="Prot_kinase_dom"/>
</dbReference>
<keyword evidence="3 5" id="KW-0547">Nucleotide-binding</keyword>
<dbReference type="SMART" id="SM00612">
    <property type="entry name" value="Kelch"/>
    <property type="match status" value="5"/>
</dbReference>
<evidence type="ECO:0000313" key="8">
    <source>
        <dbReference type="EMBL" id="CAB3227504.1"/>
    </source>
</evidence>
<evidence type="ECO:0000256" key="1">
    <source>
        <dbReference type="ARBA" id="ARBA00022441"/>
    </source>
</evidence>
<dbReference type="InterPro" id="IPR015915">
    <property type="entry name" value="Kelch-typ_b-propeller"/>
</dbReference>
<dbReference type="EMBL" id="LR783562">
    <property type="protein sequence ID" value="CAB3227504.1"/>
    <property type="molecule type" value="mRNA"/>
</dbReference>
<feature type="domain" description="Protein kinase" evidence="7">
    <location>
        <begin position="21"/>
        <end position="303"/>
    </location>
</feature>
<dbReference type="InterPro" id="IPR017441">
    <property type="entry name" value="Protein_kinase_ATP_BS"/>
</dbReference>
<dbReference type="GO" id="GO:0005524">
    <property type="term" value="F:ATP binding"/>
    <property type="evidence" value="ECO:0007669"/>
    <property type="project" value="UniProtKB-UniRule"/>
</dbReference>
<dbReference type="PROSITE" id="PS50011">
    <property type="entry name" value="PROTEIN_KINASE_DOM"/>
    <property type="match status" value="1"/>
</dbReference>